<dbReference type="InterPro" id="IPR036910">
    <property type="entry name" value="HMG_box_dom_sf"/>
</dbReference>
<dbReference type="KEGG" id="pco:PHACADRAFT_196209"/>
<protein>
    <submittedName>
        <fullName evidence="2">Uncharacterized protein</fullName>
    </submittedName>
</protein>
<evidence type="ECO:0000256" key="1">
    <source>
        <dbReference type="SAM" id="MobiDB-lite"/>
    </source>
</evidence>
<proteinExistence type="predicted"/>
<name>K5WAA5_PHACS</name>
<evidence type="ECO:0000313" key="3">
    <source>
        <dbReference type="Proteomes" id="UP000008370"/>
    </source>
</evidence>
<dbReference type="EMBL" id="JH930472">
    <property type="protein sequence ID" value="EKM56155.1"/>
    <property type="molecule type" value="Genomic_DNA"/>
</dbReference>
<evidence type="ECO:0000313" key="2">
    <source>
        <dbReference type="EMBL" id="EKM56155.1"/>
    </source>
</evidence>
<dbReference type="HOGENOM" id="CLU_2307048_0_0_1"/>
<dbReference type="SUPFAM" id="SSF47095">
    <property type="entry name" value="HMG-box"/>
    <property type="match status" value="1"/>
</dbReference>
<keyword evidence="3" id="KW-1185">Reference proteome</keyword>
<sequence length="100" mass="10707">MTEGSALPITVPISSAPTEEAARSDDQVAKGNTAAQGAAMKITGKTYCCDTWKAEHPDCQEDLAAFEAYWKGLTEGEKRKFNNLAAKAKRQLNRTAASTA</sequence>
<dbReference type="Proteomes" id="UP000008370">
    <property type="component" value="Unassembled WGS sequence"/>
</dbReference>
<dbReference type="InParanoid" id="K5WAA5"/>
<dbReference type="AlphaFoldDB" id="K5WAA5"/>
<feature type="region of interest" description="Disordered" evidence="1">
    <location>
        <begin position="1"/>
        <end position="35"/>
    </location>
</feature>
<organism evidence="2 3">
    <name type="scientific">Phanerochaete carnosa (strain HHB-10118-sp)</name>
    <name type="common">White-rot fungus</name>
    <name type="synonym">Peniophora carnosa</name>
    <dbReference type="NCBI Taxonomy" id="650164"/>
    <lineage>
        <taxon>Eukaryota</taxon>
        <taxon>Fungi</taxon>
        <taxon>Dikarya</taxon>
        <taxon>Basidiomycota</taxon>
        <taxon>Agaricomycotina</taxon>
        <taxon>Agaricomycetes</taxon>
        <taxon>Polyporales</taxon>
        <taxon>Phanerochaetaceae</taxon>
        <taxon>Phanerochaete</taxon>
    </lineage>
</organism>
<gene>
    <name evidence="2" type="ORF">PHACADRAFT_196209</name>
</gene>
<accession>K5WAA5</accession>
<dbReference type="RefSeq" id="XP_007396450.1">
    <property type="nucleotide sequence ID" value="XM_007396388.1"/>
</dbReference>
<reference evidence="2 3" key="1">
    <citation type="journal article" date="2012" name="BMC Genomics">
        <title>Comparative genomics of the white-rot fungi, Phanerochaete carnosa and P. chrysosporium, to elucidate the genetic basis of the distinct wood types they colonize.</title>
        <authorList>
            <person name="Suzuki H."/>
            <person name="MacDonald J."/>
            <person name="Syed K."/>
            <person name="Salamov A."/>
            <person name="Hori C."/>
            <person name="Aerts A."/>
            <person name="Henrissat B."/>
            <person name="Wiebenga A."/>
            <person name="vanKuyk P.A."/>
            <person name="Barry K."/>
            <person name="Lindquist E."/>
            <person name="LaButti K."/>
            <person name="Lapidus A."/>
            <person name="Lucas S."/>
            <person name="Coutinho P."/>
            <person name="Gong Y."/>
            <person name="Samejima M."/>
            <person name="Mahadevan R."/>
            <person name="Abou-Zaid M."/>
            <person name="de Vries R.P."/>
            <person name="Igarashi K."/>
            <person name="Yadav J.S."/>
            <person name="Grigoriev I.V."/>
            <person name="Master E.R."/>
        </authorList>
    </citation>
    <scope>NUCLEOTIDE SEQUENCE [LARGE SCALE GENOMIC DNA]</scope>
    <source>
        <strain evidence="2 3">HHB-10118-sp</strain>
    </source>
</reference>
<dbReference type="GeneID" id="18911131"/>